<evidence type="ECO:0000313" key="10">
    <source>
        <dbReference type="Proteomes" id="UP000192660"/>
    </source>
</evidence>
<dbReference type="InterPro" id="IPR036097">
    <property type="entry name" value="HisK_dim/P_sf"/>
</dbReference>
<dbReference type="OrthoDB" id="9813151at2"/>
<dbReference type="Gene3D" id="3.30.450.40">
    <property type="match status" value="1"/>
</dbReference>
<dbReference type="InterPro" id="IPR003661">
    <property type="entry name" value="HisK_dim/P_dom"/>
</dbReference>
<dbReference type="FunFam" id="1.10.287.130:FF:000001">
    <property type="entry name" value="Two-component sensor histidine kinase"/>
    <property type="match status" value="1"/>
</dbReference>
<dbReference type="InterPro" id="IPR029016">
    <property type="entry name" value="GAF-like_dom_sf"/>
</dbReference>
<reference evidence="10" key="1">
    <citation type="submission" date="2017-04" db="EMBL/GenBank/DDBJ databases">
        <authorList>
            <person name="Varghese N."/>
            <person name="Submissions S."/>
        </authorList>
    </citation>
    <scope>NUCLEOTIDE SEQUENCE [LARGE SCALE GENOMIC DNA]</scope>
    <source>
        <strain evidence="10">DSM 9293</strain>
    </source>
</reference>
<accession>A0A1W1WJW9</accession>
<dbReference type="SUPFAM" id="SSF47384">
    <property type="entry name" value="Homodimeric domain of signal transducing histidine kinase"/>
    <property type="match status" value="1"/>
</dbReference>
<dbReference type="InterPro" id="IPR003594">
    <property type="entry name" value="HATPase_dom"/>
</dbReference>
<dbReference type="GO" id="GO:0000155">
    <property type="term" value="F:phosphorelay sensor kinase activity"/>
    <property type="evidence" value="ECO:0007669"/>
    <property type="project" value="InterPro"/>
</dbReference>
<dbReference type="InterPro" id="IPR004358">
    <property type="entry name" value="Sig_transdc_His_kin-like_C"/>
</dbReference>
<dbReference type="InterPro" id="IPR005467">
    <property type="entry name" value="His_kinase_dom"/>
</dbReference>
<evidence type="ECO:0000313" key="9">
    <source>
        <dbReference type="EMBL" id="SMC06556.1"/>
    </source>
</evidence>
<dbReference type="STRING" id="28034.BFX07_13230"/>
<evidence type="ECO:0000256" key="3">
    <source>
        <dbReference type="ARBA" id="ARBA00022553"/>
    </source>
</evidence>
<evidence type="ECO:0000256" key="1">
    <source>
        <dbReference type="ARBA" id="ARBA00000085"/>
    </source>
</evidence>
<keyword evidence="6" id="KW-0902">Two-component regulatory system</keyword>
<evidence type="ECO:0000256" key="7">
    <source>
        <dbReference type="SAM" id="Phobius"/>
    </source>
</evidence>
<protein>
    <recommendedName>
        <fullName evidence="2">histidine kinase</fullName>
        <ecNumber evidence="2">2.7.13.3</ecNumber>
    </recommendedName>
</protein>
<dbReference type="SUPFAM" id="SSF55874">
    <property type="entry name" value="ATPase domain of HSP90 chaperone/DNA topoisomerase II/histidine kinase"/>
    <property type="match status" value="1"/>
</dbReference>
<dbReference type="InterPro" id="IPR036890">
    <property type="entry name" value="HATPase_C_sf"/>
</dbReference>
<organism evidence="9 10">
    <name type="scientific">Sulfobacillus thermosulfidooxidans (strain DSM 9293 / VKM B-1269 / AT-1)</name>
    <dbReference type="NCBI Taxonomy" id="929705"/>
    <lineage>
        <taxon>Bacteria</taxon>
        <taxon>Bacillati</taxon>
        <taxon>Bacillota</taxon>
        <taxon>Clostridia</taxon>
        <taxon>Eubacteriales</taxon>
        <taxon>Clostridiales Family XVII. Incertae Sedis</taxon>
        <taxon>Sulfobacillus</taxon>
    </lineage>
</organism>
<feature type="transmembrane region" description="Helical" evidence="7">
    <location>
        <begin position="96"/>
        <end position="119"/>
    </location>
</feature>
<dbReference type="PANTHER" id="PTHR43711:SF1">
    <property type="entry name" value="HISTIDINE KINASE 1"/>
    <property type="match status" value="1"/>
</dbReference>
<dbReference type="EMBL" id="FWWY01000001">
    <property type="protein sequence ID" value="SMC06556.1"/>
    <property type="molecule type" value="Genomic_DNA"/>
</dbReference>
<dbReference type="SUPFAM" id="SSF55781">
    <property type="entry name" value="GAF domain-like"/>
    <property type="match status" value="1"/>
</dbReference>
<dbReference type="Gene3D" id="1.10.287.130">
    <property type="match status" value="1"/>
</dbReference>
<evidence type="ECO:0000256" key="6">
    <source>
        <dbReference type="ARBA" id="ARBA00023012"/>
    </source>
</evidence>
<evidence type="ECO:0000256" key="2">
    <source>
        <dbReference type="ARBA" id="ARBA00012438"/>
    </source>
</evidence>
<keyword evidence="5 9" id="KW-0418">Kinase</keyword>
<keyword evidence="3" id="KW-0597">Phosphoprotein</keyword>
<dbReference type="PROSITE" id="PS50109">
    <property type="entry name" value="HIS_KIN"/>
    <property type="match status" value="1"/>
</dbReference>
<name>A0A1W1WJW9_SULTA</name>
<proteinExistence type="predicted"/>
<keyword evidence="7" id="KW-0472">Membrane</keyword>
<dbReference type="Pfam" id="PF02518">
    <property type="entry name" value="HATPase_c"/>
    <property type="match status" value="1"/>
</dbReference>
<dbReference type="CDD" id="cd00082">
    <property type="entry name" value="HisKA"/>
    <property type="match status" value="1"/>
</dbReference>
<evidence type="ECO:0000256" key="5">
    <source>
        <dbReference type="ARBA" id="ARBA00022777"/>
    </source>
</evidence>
<dbReference type="PANTHER" id="PTHR43711">
    <property type="entry name" value="TWO-COMPONENT HISTIDINE KINASE"/>
    <property type="match status" value="1"/>
</dbReference>
<keyword evidence="7" id="KW-1133">Transmembrane helix</keyword>
<evidence type="ECO:0000256" key="4">
    <source>
        <dbReference type="ARBA" id="ARBA00022679"/>
    </source>
</evidence>
<evidence type="ECO:0000259" key="8">
    <source>
        <dbReference type="PROSITE" id="PS50109"/>
    </source>
</evidence>
<dbReference type="Pfam" id="PF00512">
    <property type="entry name" value="HisKA"/>
    <property type="match status" value="1"/>
</dbReference>
<sequence>MRRRYLWVGIGLAASVAMIIGISFFRQAYLQVRQAFFALQLLTEVQTDLLAHHNAQAIRLFANAESLLRLPLHPLTFAQLQTTLTMAYERLSPLTLSLNPGMIVVWIGLTGLVIFVFWIEERRIDRLQEDKRHLYSQWMAITTAWTGHRFLTHPEELFARILEQVKKEMGLDGVEIWQWRSDPQNALTVFVATGSSILSDALPIPQAFLEPSLGLLGTVIQDQNPAYSGEASELKAIFPGLRVPNMAILPLYLQENIWGFFVLWGPEHAWYFRHQDVLKIIALQISTILTNNVLEEQARRAEVYQQMARGRSELLANVSHELRTPLGLIRGYAETLLNLFERLQPEERQEFLLTILEESQQLEQLIDNLLNMSQIEEQGIALNRRSFALKPWIVGLLRRIMPQDRQRIHISVQDTIVFGDPERLFEALINIVENSLKYSSGNIFIMSGISNGWWTVRVRDEGPGVAASDLERIFQRFYRGSGAAQSDKRGSGLGLSIVKRIVEAHHGRIWAENVRPQGFLVGIELPLQDGGKGGPDRGYPS</sequence>
<comment type="catalytic activity">
    <reaction evidence="1">
        <text>ATP + protein L-histidine = ADP + protein N-phospho-L-histidine.</text>
        <dbReference type="EC" id="2.7.13.3"/>
    </reaction>
</comment>
<dbReference type="Gene3D" id="3.30.565.10">
    <property type="entry name" value="Histidine kinase-like ATPase, C-terminal domain"/>
    <property type="match status" value="1"/>
</dbReference>
<gene>
    <name evidence="9" type="ORF">SAMN00768000_2882</name>
</gene>
<dbReference type="Proteomes" id="UP000192660">
    <property type="component" value="Unassembled WGS sequence"/>
</dbReference>
<dbReference type="EC" id="2.7.13.3" evidence="2"/>
<keyword evidence="10" id="KW-1185">Reference proteome</keyword>
<dbReference type="SMART" id="SM00387">
    <property type="entry name" value="HATPase_c"/>
    <property type="match status" value="1"/>
</dbReference>
<dbReference type="SMART" id="SM00388">
    <property type="entry name" value="HisKA"/>
    <property type="match status" value="1"/>
</dbReference>
<feature type="transmembrane region" description="Helical" evidence="7">
    <location>
        <begin position="6"/>
        <end position="25"/>
    </location>
</feature>
<feature type="domain" description="Histidine kinase" evidence="8">
    <location>
        <begin position="317"/>
        <end position="529"/>
    </location>
</feature>
<keyword evidence="4" id="KW-0808">Transferase</keyword>
<dbReference type="InterPro" id="IPR050736">
    <property type="entry name" value="Sensor_HK_Regulatory"/>
</dbReference>
<dbReference type="PRINTS" id="PR00344">
    <property type="entry name" value="BCTRLSENSOR"/>
</dbReference>
<dbReference type="AlphaFoldDB" id="A0A1W1WJW9"/>
<keyword evidence="7" id="KW-0812">Transmembrane</keyword>